<dbReference type="PANTHER" id="PTHR33781">
    <property type="entry name" value="PROTEIN PHYTOCHROME KINASE SUBSTRATE 1-RELATED"/>
    <property type="match status" value="1"/>
</dbReference>
<proteinExistence type="predicted"/>
<dbReference type="GO" id="GO:0009638">
    <property type="term" value="P:phototropism"/>
    <property type="evidence" value="ECO:0007669"/>
    <property type="project" value="InterPro"/>
</dbReference>
<gene>
    <name evidence="2" type="ORF">ZIOFF_053884</name>
</gene>
<feature type="region of interest" description="Disordered" evidence="1">
    <location>
        <begin position="178"/>
        <end position="215"/>
    </location>
</feature>
<dbReference type="EMBL" id="JACMSC010000015">
    <property type="protein sequence ID" value="KAG6485347.1"/>
    <property type="molecule type" value="Genomic_DNA"/>
</dbReference>
<name>A0A8J5FJH1_ZINOF</name>
<dbReference type="Proteomes" id="UP000734854">
    <property type="component" value="Unassembled WGS sequence"/>
</dbReference>
<feature type="region of interest" description="Disordered" evidence="1">
    <location>
        <begin position="99"/>
        <end position="154"/>
    </location>
</feature>
<evidence type="ECO:0000313" key="3">
    <source>
        <dbReference type="Proteomes" id="UP000734854"/>
    </source>
</evidence>
<protein>
    <submittedName>
        <fullName evidence="2">Uncharacterized protein</fullName>
    </submittedName>
</protein>
<comment type="caution">
    <text evidence="2">The sequence shown here is derived from an EMBL/GenBank/DDBJ whole genome shotgun (WGS) entry which is preliminary data.</text>
</comment>
<dbReference type="AlphaFoldDB" id="A0A8J5FJH1"/>
<dbReference type="InterPro" id="IPR039615">
    <property type="entry name" value="PKS"/>
</dbReference>
<dbReference type="PANTHER" id="PTHR33781:SF1">
    <property type="entry name" value="PROTEIN PHYTOCHROME KINASE SUBSTRATE 4"/>
    <property type="match status" value="1"/>
</dbReference>
<evidence type="ECO:0000256" key="1">
    <source>
        <dbReference type="SAM" id="MobiDB-lite"/>
    </source>
</evidence>
<keyword evidence="3" id="KW-1185">Reference proteome</keyword>
<sequence length="616" mass="67642">MNSATLTPSQELKVMEKHSVTVSFNGSLYQSSAAFHSSGCSLTPRAIEGALEQRPTGLCADDTELNIFDAERYFREDNPPTAAKNTLVVDDVLERRDLSCDPRTSSVSSADGLRRNDRGGETPPTSSSEASWNSKSSLLSHRLAPPSAAGRTRSSGVRRFFRRSCLCSGNKSVNVEVRRSVESNAPPSVKKQSSRRGDVGLSSIPESSTGDEFKSELNAGEVTKLKISPGNWGKDRSFFNVASRFSPERTFPSEIGHRIVSSRKLFTDTAGFSFPVLSPPRDSLEVFRPSEEVARTMEKSSEFSPPVMALPRLGVRFSYPASPKQRAEEDAASDTSSDLFEIETSLSTTPTTNRPRDSLDELEGRRFIGNGEAAEILHRRRSLEGAAKPSVVPSECYPPSEASVEWSVVTAEGFAANFSSAASNYDEFRFIEEEHDRFAAAMSRERRKSNGLLGCRCEKAVSVGPKPVRIPPPVEPEVLATNIGIAKFRSLGLTQERLGRPLNLMPNAGPERHSSSDKVPYNYKEADEIQYHSGKVNSICPVDGALKQGEQTSSYSSLFISSSYSSKSSAIWIMSNIFVQDEGNNTSGCHSNGDFNVHRITPLVYVMRKQWNKQMK</sequence>
<evidence type="ECO:0000313" key="2">
    <source>
        <dbReference type="EMBL" id="KAG6485347.1"/>
    </source>
</evidence>
<accession>A0A8J5FJH1</accession>
<organism evidence="2 3">
    <name type="scientific">Zingiber officinale</name>
    <name type="common">Ginger</name>
    <name type="synonym">Amomum zingiber</name>
    <dbReference type="NCBI Taxonomy" id="94328"/>
    <lineage>
        <taxon>Eukaryota</taxon>
        <taxon>Viridiplantae</taxon>
        <taxon>Streptophyta</taxon>
        <taxon>Embryophyta</taxon>
        <taxon>Tracheophyta</taxon>
        <taxon>Spermatophyta</taxon>
        <taxon>Magnoliopsida</taxon>
        <taxon>Liliopsida</taxon>
        <taxon>Zingiberales</taxon>
        <taxon>Zingiberaceae</taxon>
        <taxon>Zingiber</taxon>
    </lineage>
</organism>
<reference evidence="2 3" key="1">
    <citation type="submission" date="2020-08" db="EMBL/GenBank/DDBJ databases">
        <title>Plant Genome Project.</title>
        <authorList>
            <person name="Zhang R.-G."/>
        </authorList>
    </citation>
    <scope>NUCLEOTIDE SEQUENCE [LARGE SCALE GENOMIC DNA]</scope>
    <source>
        <tissue evidence="2">Rhizome</tissue>
    </source>
</reference>
<feature type="compositionally biased region" description="Low complexity" evidence="1">
    <location>
        <begin position="126"/>
        <end position="140"/>
    </location>
</feature>